<dbReference type="SUPFAM" id="SSF142823">
    <property type="entry name" value="ComB-like"/>
    <property type="match status" value="1"/>
</dbReference>
<sequence>MRRVDPTHTQADHRVRCEWGPTGASALAPYADVAVVVDVLSFTTSVTVAVDRGITVFPFRWGDERAAEFAAEQDANMALQRQDARYRPGAVSLSPVSLQHARGIERLVLPSPNGSTICTILDEARTTVVAASLRNASAVGQWLAPQVADGARALLVPAGERWPDSSLRPCAEDFWGAGAVLAELPLELLSPEARLARAAYEDFEDRPLEHLFSCAGGLELEAKGFGDDVALAGRLRSSAVVPVLTRGAFVGAR</sequence>
<accession>A0ABW4TNR2</accession>
<dbReference type="Proteomes" id="UP001597351">
    <property type="component" value="Unassembled WGS sequence"/>
</dbReference>
<name>A0ABW4TNR2_9ACTN</name>
<dbReference type="RefSeq" id="WP_343917914.1">
    <property type="nucleotide sequence ID" value="NZ_BAAAJT010000002.1"/>
</dbReference>
<dbReference type="InterPro" id="IPR005238">
    <property type="entry name" value="ComB-like"/>
</dbReference>
<reference evidence="3" key="1">
    <citation type="journal article" date="2019" name="Int. J. Syst. Evol. Microbiol.">
        <title>The Global Catalogue of Microorganisms (GCM) 10K type strain sequencing project: providing services to taxonomists for standard genome sequencing and annotation.</title>
        <authorList>
            <consortium name="The Broad Institute Genomics Platform"/>
            <consortium name="The Broad Institute Genome Sequencing Center for Infectious Disease"/>
            <person name="Wu L."/>
            <person name="Ma J."/>
        </authorList>
    </citation>
    <scope>NUCLEOTIDE SEQUENCE [LARGE SCALE GENOMIC DNA]</scope>
    <source>
        <strain evidence="3">CGMCC 1.12477</strain>
    </source>
</reference>
<evidence type="ECO:0000313" key="3">
    <source>
        <dbReference type="Proteomes" id="UP001597351"/>
    </source>
</evidence>
<dbReference type="Pfam" id="PF04029">
    <property type="entry name" value="2-ph_phosp"/>
    <property type="match status" value="1"/>
</dbReference>
<dbReference type="InterPro" id="IPR036702">
    <property type="entry name" value="ComB-like_sf"/>
</dbReference>
<evidence type="ECO:0000313" key="2">
    <source>
        <dbReference type="EMBL" id="MFD1947119.1"/>
    </source>
</evidence>
<gene>
    <name evidence="2" type="ORF">ACFSDE_09970</name>
</gene>
<dbReference type="Gene3D" id="3.90.1560.10">
    <property type="entry name" value="ComB-like"/>
    <property type="match status" value="1"/>
</dbReference>
<dbReference type="EMBL" id="JBHUGD010000003">
    <property type="protein sequence ID" value="MFD1947119.1"/>
    <property type="molecule type" value="Genomic_DNA"/>
</dbReference>
<organism evidence="2 3">
    <name type="scientific">Nocardioides aestuarii</name>
    <dbReference type="NCBI Taxonomy" id="252231"/>
    <lineage>
        <taxon>Bacteria</taxon>
        <taxon>Bacillati</taxon>
        <taxon>Actinomycetota</taxon>
        <taxon>Actinomycetes</taxon>
        <taxon>Propionibacteriales</taxon>
        <taxon>Nocardioidaceae</taxon>
        <taxon>Nocardioides</taxon>
    </lineage>
</organism>
<evidence type="ECO:0000256" key="1">
    <source>
        <dbReference type="ARBA" id="ARBA00021948"/>
    </source>
</evidence>
<protein>
    <recommendedName>
        <fullName evidence="1">Probable 2-phosphosulfolactate phosphatase</fullName>
    </recommendedName>
</protein>
<comment type="caution">
    <text evidence="2">The sequence shown here is derived from an EMBL/GenBank/DDBJ whole genome shotgun (WGS) entry which is preliminary data.</text>
</comment>
<keyword evidence="3" id="KW-1185">Reference proteome</keyword>
<proteinExistence type="predicted"/>